<dbReference type="Gene3D" id="3.30.499.10">
    <property type="entry name" value="Aconitase, domain 3"/>
    <property type="match status" value="2"/>
</dbReference>
<keyword evidence="6" id="KW-0028">Amino-acid biosynthesis</keyword>
<dbReference type="HAMAP" id="MF_01027">
    <property type="entry name" value="LeuC_type2"/>
    <property type="match status" value="1"/>
</dbReference>
<dbReference type="InterPro" id="IPR015931">
    <property type="entry name" value="Acnase/IPM_dHydase_lsu_aba_1/3"/>
</dbReference>
<feature type="binding site" evidence="6">
    <location>
        <position position="358"/>
    </location>
    <ligand>
        <name>[4Fe-4S] cluster</name>
        <dbReference type="ChEBI" id="CHEBI:49883"/>
    </ligand>
</feature>
<dbReference type="AlphaFoldDB" id="A0A3R9PCP5"/>
<dbReference type="UniPathway" id="UPA00048">
    <property type="reaction ID" value="UER00071"/>
</dbReference>
<dbReference type="InterPro" id="IPR011826">
    <property type="entry name" value="HAcnase/IPMdehydase_lsu_prok"/>
</dbReference>
<dbReference type="GO" id="GO:0051539">
    <property type="term" value="F:4 iron, 4 sulfur cluster binding"/>
    <property type="evidence" value="ECO:0007669"/>
    <property type="project" value="UniProtKB-KW"/>
</dbReference>
<evidence type="ECO:0000256" key="5">
    <source>
        <dbReference type="ARBA" id="ARBA00023239"/>
    </source>
</evidence>
<dbReference type="InterPro" id="IPR050067">
    <property type="entry name" value="IPM_dehydratase_rel_enz"/>
</dbReference>
<keyword evidence="6" id="KW-0100">Branched-chain amino acid biosynthesis</keyword>
<feature type="domain" description="Aconitase/3-isopropylmalate dehydratase large subunit alpha/beta/alpha" evidence="7">
    <location>
        <begin position="7"/>
        <end position="281"/>
    </location>
</feature>
<dbReference type="NCBIfam" id="TIGR01343">
    <property type="entry name" value="hacA_fam"/>
    <property type="match status" value="1"/>
</dbReference>
<comment type="pathway">
    <text evidence="6">Amino-acid biosynthesis; L-leucine biosynthesis; L-leucine from 3-methyl-2-oxobutanoate: step 2/4.</text>
</comment>
<comment type="subunit">
    <text evidence="6">Heterodimer of LeuC and LeuD.</text>
</comment>
<organism evidence="8 9">
    <name type="scientific">Candidatus Methanodesulfokora washburnensis</name>
    <dbReference type="NCBI Taxonomy" id="2478471"/>
    <lineage>
        <taxon>Archaea</taxon>
        <taxon>Thermoproteota</taxon>
        <taxon>Candidatus Korarchaeia</taxon>
        <taxon>Candidatus Korarchaeia incertae sedis</taxon>
        <taxon>Candidatus Methanodesulfokora</taxon>
    </lineage>
</organism>
<dbReference type="SUPFAM" id="SSF53732">
    <property type="entry name" value="Aconitase iron-sulfur domain"/>
    <property type="match status" value="1"/>
</dbReference>
<evidence type="ECO:0000256" key="3">
    <source>
        <dbReference type="ARBA" id="ARBA00023004"/>
    </source>
</evidence>
<feature type="binding site" evidence="6">
    <location>
        <position position="355"/>
    </location>
    <ligand>
        <name>[4Fe-4S] cluster</name>
        <dbReference type="ChEBI" id="CHEBI:49883"/>
    </ligand>
</feature>
<dbReference type="CDD" id="cd01583">
    <property type="entry name" value="IPMI"/>
    <property type="match status" value="1"/>
</dbReference>
<evidence type="ECO:0000313" key="8">
    <source>
        <dbReference type="EMBL" id="RSN72756.1"/>
    </source>
</evidence>
<reference evidence="8 9" key="1">
    <citation type="submission" date="2018-10" db="EMBL/GenBank/DDBJ databases">
        <title>Co-occurring genomic capacity for anaerobic methane metabolism and dissimilatory sulfite reduction discovered in the Korarchaeota.</title>
        <authorList>
            <person name="Mckay L.J."/>
            <person name="Dlakic M."/>
            <person name="Fields M.W."/>
            <person name="Delmont T.O."/>
            <person name="Eren A.M."/>
            <person name="Jay Z.J."/>
            <person name="Klingelsmith K.B."/>
            <person name="Rusch D.B."/>
            <person name="Inskeep W.P."/>
        </authorList>
    </citation>
    <scope>NUCLEOTIDE SEQUENCE [LARGE SCALE GENOMIC DNA]</scope>
    <source>
        <strain evidence="8 9">MDKW</strain>
    </source>
</reference>
<dbReference type="NCBIfam" id="TIGR02086">
    <property type="entry name" value="IPMI_arch"/>
    <property type="match status" value="1"/>
</dbReference>
<gene>
    <name evidence="6" type="primary">leuC</name>
    <name evidence="8" type="ORF">D6D85_12580</name>
</gene>
<dbReference type="PANTHER" id="PTHR43822">
    <property type="entry name" value="HOMOACONITASE, MITOCHONDRIAL-RELATED"/>
    <property type="match status" value="1"/>
</dbReference>
<keyword evidence="5 6" id="KW-0456">Lyase</keyword>
<dbReference type="NCBIfam" id="NF001614">
    <property type="entry name" value="PRK00402.1"/>
    <property type="match status" value="1"/>
</dbReference>
<sequence>MDKSMTEKILSSKVGRDVSPGDIVVAPVDLVYMHDGTAPLIIKNIEEVPTLGRVFDNKKVILVIDHVSPPSTVVAATIHKHMRAFASKFGLKLFDVGEGICHQVIAESGLVEPRNVVIGADSHTTTLGALGAFATGVGSTDASIAIATGKIWLKVPEVMLIKFTGILPKAVMGKDVILYIISIYGVNGFNYKSIEFSGEGLKNISMDSRLTISNMSTEMGAKAALFPVDHISLEWYKSIGVKVDEFYPDPKANYEDEAEIELSRIEPLVSIPPKIDNIKAVSELEGIETDVVFIGSCTNGRYEDFLTAARILRGRKVKTRCIAIPASMKVYRTLLAEGIVNILVNAGCYVAFSTCGPCPGAHMGLLAEGETVVSTSNRNFPGRMGHKDSKVYLASPATAAATAINGKITDPRTYLEGVT</sequence>
<keyword evidence="6" id="KW-0432">Leucine biosynthesis</keyword>
<comment type="cofactor">
    <cofactor evidence="6">
        <name>[4Fe-4S] cluster</name>
        <dbReference type="ChEBI" id="CHEBI:49883"/>
    </cofactor>
    <text evidence="6">Binds 1 [4Fe-4S] cluster per subunit.</text>
</comment>
<dbReference type="InterPro" id="IPR036008">
    <property type="entry name" value="Aconitase_4Fe-4S_dom"/>
</dbReference>
<protein>
    <recommendedName>
        <fullName evidence="6">3-isopropylmalate dehydratase large subunit</fullName>
        <ecNumber evidence="6">4.2.1.33</ecNumber>
    </recommendedName>
    <alternativeName>
        <fullName evidence="6">Alpha-IPM isomerase</fullName>
        <shortName evidence="6">IPMI</shortName>
    </alternativeName>
    <alternativeName>
        <fullName evidence="6">Isopropylmalate isomerase</fullName>
    </alternativeName>
</protein>
<evidence type="ECO:0000256" key="4">
    <source>
        <dbReference type="ARBA" id="ARBA00023014"/>
    </source>
</evidence>
<evidence type="ECO:0000256" key="6">
    <source>
        <dbReference type="HAMAP-Rule" id="MF_01027"/>
    </source>
</evidence>
<evidence type="ECO:0000256" key="2">
    <source>
        <dbReference type="ARBA" id="ARBA00022723"/>
    </source>
</evidence>
<name>A0A3R9PCP5_9CREN</name>
<dbReference type="RefSeq" id="WP_125672308.1">
    <property type="nucleotide sequence ID" value="NZ_RCOS01000139.1"/>
</dbReference>
<proteinExistence type="inferred from homology"/>
<dbReference type="GO" id="GO:0046872">
    <property type="term" value="F:metal ion binding"/>
    <property type="evidence" value="ECO:0007669"/>
    <property type="project" value="UniProtKB-KW"/>
</dbReference>
<dbReference type="PRINTS" id="PR00415">
    <property type="entry name" value="ACONITASE"/>
</dbReference>
<dbReference type="PANTHER" id="PTHR43822:SF2">
    <property type="entry name" value="HOMOACONITASE, MITOCHONDRIAL"/>
    <property type="match status" value="1"/>
</dbReference>
<keyword evidence="2 6" id="KW-0479">Metal-binding</keyword>
<dbReference type="InterPro" id="IPR033941">
    <property type="entry name" value="IPMI_cat"/>
</dbReference>
<dbReference type="Pfam" id="PF00330">
    <property type="entry name" value="Aconitase"/>
    <property type="match status" value="1"/>
</dbReference>
<feature type="binding site" evidence="6">
    <location>
        <position position="297"/>
    </location>
    <ligand>
        <name>[4Fe-4S] cluster</name>
        <dbReference type="ChEBI" id="CHEBI:49883"/>
    </ligand>
</feature>
<keyword evidence="9" id="KW-1185">Reference proteome</keyword>
<comment type="catalytic activity">
    <reaction evidence="6">
        <text>(2R,3S)-3-isopropylmalate = (2S)-2-isopropylmalate</text>
        <dbReference type="Rhea" id="RHEA:32287"/>
        <dbReference type="ChEBI" id="CHEBI:1178"/>
        <dbReference type="ChEBI" id="CHEBI:35121"/>
        <dbReference type="EC" id="4.2.1.33"/>
    </reaction>
</comment>
<keyword evidence="1 6" id="KW-0004">4Fe-4S</keyword>
<dbReference type="InterPro" id="IPR006251">
    <property type="entry name" value="Homoacnase/IPMdehydase_lsu"/>
</dbReference>
<dbReference type="GO" id="GO:0009098">
    <property type="term" value="P:L-leucine biosynthetic process"/>
    <property type="evidence" value="ECO:0007669"/>
    <property type="project" value="UniProtKB-UniRule"/>
</dbReference>
<keyword evidence="3 6" id="KW-0408">Iron</keyword>
<evidence type="ECO:0000313" key="9">
    <source>
        <dbReference type="Proteomes" id="UP000277582"/>
    </source>
</evidence>
<dbReference type="Proteomes" id="UP000277582">
    <property type="component" value="Unassembled WGS sequence"/>
</dbReference>
<dbReference type="InterPro" id="IPR001030">
    <property type="entry name" value="Acoase/IPM_deHydtase_lsu_aba"/>
</dbReference>
<dbReference type="EMBL" id="RCOS01000139">
    <property type="protein sequence ID" value="RSN72756.1"/>
    <property type="molecule type" value="Genomic_DNA"/>
</dbReference>
<dbReference type="EC" id="4.2.1.33" evidence="6"/>
<evidence type="ECO:0000256" key="1">
    <source>
        <dbReference type="ARBA" id="ARBA00022485"/>
    </source>
</evidence>
<evidence type="ECO:0000259" key="7">
    <source>
        <dbReference type="Pfam" id="PF00330"/>
    </source>
</evidence>
<comment type="function">
    <text evidence="6">Catalyzes the isomerization between 2-isopropylmalate and 3-isopropylmalate, via the formation of 2-isopropylmaleate.</text>
</comment>
<dbReference type="GO" id="GO:0003861">
    <property type="term" value="F:3-isopropylmalate dehydratase activity"/>
    <property type="evidence" value="ECO:0007669"/>
    <property type="project" value="UniProtKB-UniRule"/>
</dbReference>
<comment type="similarity">
    <text evidence="6">Belongs to the aconitase/IPM isomerase family. LeuC type 2 subfamily.</text>
</comment>
<dbReference type="OrthoDB" id="255at2157"/>
<accession>A0A3R9PCP5</accession>
<keyword evidence="4 6" id="KW-0411">Iron-sulfur</keyword>
<comment type="caution">
    <text evidence="8">The sequence shown here is derived from an EMBL/GenBank/DDBJ whole genome shotgun (WGS) entry which is preliminary data.</text>
</comment>